<evidence type="ECO:0000256" key="12">
    <source>
        <dbReference type="ARBA" id="ARBA00029757"/>
    </source>
</evidence>
<evidence type="ECO:0000256" key="11">
    <source>
        <dbReference type="ARBA" id="ARBA00023098"/>
    </source>
</evidence>
<evidence type="ECO:0000256" key="8">
    <source>
        <dbReference type="ARBA" id="ARBA00022741"/>
    </source>
</evidence>
<dbReference type="Proteomes" id="UP001216907">
    <property type="component" value="Unassembled WGS sequence"/>
</dbReference>
<reference evidence="14 15" key="1">
    <citation type="submission" date="2023-03" db="EMBL/GenBank/DDBJ databases">
        <title>Paludisphaera mucosa sp. nov. a novel planctomycete from northern fen.</title>
        <authorList>
            <person name="Ivanova A."/>
        </authorList>
    </citation>
    <scope>NUCLEOTIDE SEQUENCE [LARGE SCALE GENOMIC DNA]</scope>
    <source>
        <strain evidence="14 15">Pla2</strain>
    </source>
</reference>
<evidence type="ECO:0000256" key="2">
    <source>
        <dbReference type="ARBA" id="ARBA00004870"/>
    </source>
</evidence>
<dbReference type="PANTHER" id="PTHR42724">
    <property type="entry name" value="TETRAACYLDISACCHARIDE 4'-KINASE"/>
    <property type="match status" value="1"/>
</dbReference>
<evidence type="ECO:0000256" key="10">
    <source>
        <dbReference type="ARBA" id="ARBA00022840"/>
    </source>
</evidence>
<dbReference type="EMBL" id="JARRAG010000002">
    <property type="protein sequence ID" value="MDG3004043.1"/>
    <property type="molecule type" value="Genomic_DNA"/>
</dbReference>
<evidence type="ECO:0000313" key="15">
    <source>
        <dbReference type="Proteomes" id="UP001216907"/>
    </source>
</evidence>
<dbReference type="EC" id="2.7.1.130" evidence="3 13"/>
<evidence type="ECO:0000256" key="4">
    <source>
        <dbReference type="ARBA" id="ARBA00016436"/>
    </source>
</evidence>
<evidence type="ECO:0000256" key="3">
    <source>
        <dbReference type="ARBA" id="ARBA00012071"/>
    </source>
</evidence>
<evidence type="ECO:0000256" key="13">
    <source>
        <dbReference type="HAMAP-Rule" id="MF_00409"/>
    </source>
</evidence>
<evidence type="ECO:0000313" key="14">
    <source>
        <dbReference type="EMBL" id="MDG3004043.1"/>
    </source>
</evidence>
<evidence type="ECO:0000256" key="1">
    <source>
        <dbReference type="ARBA" id="ARBA00002274"/>
    </source>
</evidence>
<keyword evidence="6 13" id="KW-0441">Lipid A biosynthesis</keyword>
<dbReference type="GO" id="GO:0009029">
    <property type="term" value="F:lipid-A 4'-kinase activity"/>
    <property type="evidence" value="ECO:0007669"/>
    <property type="project" value="UniProtKB-EC"/>
</dbReference>
<evidence type="ECO:0000256" key="9">
    <source>
        <dbReference type="ARBA" id="ARBA00022777"/>
    </source>
</evidence>
<dbReference type="PANTHER" id="PTHR42724:SF1">
    <property type="entry name" value="TETRAACYLDISACCHARIDE 4'-KINASE, MITOCHONDRIAL-RELATED"/>
    <property type="match status" value="1"/>
</dbReference>
<organism evidence="14 15">
    <name type="scientific">Paludisphaera mucosa</name>
    <dbReference type="NCBI Taxonomy" id="3030827"/>
    <lineage>
        <taxon>Bacteria</taxon>
        <taxon>Pseudomonadati</taxon>
        <taxon>Planctomycetota</taxon>
        <taxon>Planctomycetia</taxon>
        <taxon>Isosphaerales</taxon>
        <taxon>Isosphaeraceae</taxon>
        <taxon>Paludisphaera</taxon>
    </lineage>
</organism>
<comment type="caution">
    <text evidence="14">The sequence shown here is derived from an EMBL/GenBank/DDBJ whole genome shotgun (WGS) entry which is preliminary data.</text>
</comment>
<keyword evidence="10 13" id="KW-0067">ATP-binding</keyword>
<keyword evidence="8 13" id="KW-0547">Nucleotide-binding</keyword>
<name>A0ABT6F8X9_9BACT</name>
<keyword evidence="9 13" id="KW-0418">Kinase</keyword>
<gene>
    <name evidence="13 14" type="primary">lpxK</name>
    <name evidence="14" type="ORF">PZE19_09685</name>
</gene>
<keyword evidence="15" id="KW-1185">Reference proteome</keyword>
<comment type="similarity">
    <text evidence="13">Belongs to the LpxK family.</text>
</comment>
<comment type="catalytic activity">
    <reaction evidence="13">
        <text>a lipid A disaccharide + ATP = a lipid IVA + ADP + H(+)</text>
        <dbReference type="Rhea" id="RHEA:67840"/>
        <dbReference type="ChEBI" id="CHEBI:15378"/>
        <dbReference type="ChEBI" id="CHEBI:30616"/>
        <dbReference type="ChEBI" id="CHEBI:176343"/>
        <dbReference type="ChEBI" id="CHEBI:176425"/>
        <dbReference type="ChEBI" id="CHEBI:456216"/>
        <dbReference type="EC" id="2.7.1.130"/>
    </reaction>
</comment>
<proteinExistence type="inferred from homology"/>
<evidence type="ECO:0000256" key="7">
    <source>
        <dbReference type="ARBA" id="ARBA00022679"/>
    </source>
</evidence>
<accession>A0ABT6F8X9</accession>
<dbReference type="SUPFAM" id="SSF52540">
    <property type="entry name" value="P-loop containing nucleoside triphosphate hydrolases"/>
    <property type="match status" value="1"/>
</dbReference>
<comment type="pathway">
    <text evidence="2 13">Glycolipid biosynthesis; lipid IV(A) biosynthesis; lipid IV(A) from (3R)-3-hydroxytetradecanoyl-[acyl-carrier-protein] and UDP-N-acetyl-alpha-D-glucosamine: step 6/6.</text>
</comment>
<feature type="binding site" evidence="13">
    <location>
        <begin position="68"/>
        <end position="75"/>
    </location>
    <ligand>
        <name>ATP</name>
        <dbReference type="ChEBI" id="CHEBI:30616"/>
    </ligand>
</feature>
<evidence type="ECO:0000256" key="5">
    <source>
        <dbReference type="ARBA" id="ARBA00022516"/>
    </source>
</evidence>
<dbReference type="HAMAP" id="MF_00409">
    <property type="entry name" value="LpxK"/>
    <property type="match status" value="1"/>
</dbReference>
<keyword evidence="5 13" id="KW-0444">Lipid biosynthesis</keyword>
<sequence length="358" mass="38648">MARIDPEVFLRLIRGETRGPLAALGRMGLGLGAAGYGVAVAARNAAFDRGLKAVHHARVPVVSVGNLTLGGTGKTPMVEWLARWYRERGLRVCLISRGYGRADAVNDEALVLEENLPDVPHLQDPDRSRLAEIAVDELEAELILLDDGFQHRRLARDLDLVLLDALDPFGLGRIFPRGLLREPASSLRRAGAVIVSRADLVPAERRAWIRDEARRHAPSVPILEARHAPRDLVDGEGSVGTLDGLPGRAVAAFCGIGNPVGFRRTIESLGCRLVDLRVFPDHHPYSADDVDGLVRWAGATGAELVLTTQKDLVKLRLSNLGDAPLRALRIGLELLGDARPLEGLLAGLIPESRPVPGA</sequence>
<dbReference type="Pfam" id="PF02606">
    <property type="entry name" value="LpxK"/>
    <property type="match status" value="1"/>
</dbReference>
<evidence type="ECO:0000256" key="6">
    <source>
        <dbReference type="ARBA" id="ARBA00022556"/>
    </source>
</evidence>
<comment type="function">
    <text evidence="1 13">Transfers the gamma-phosphate of ATP to the 4'-position of a tetraacyldisaccharide 1-phosphate intermediate (termed DS-1-P) to form tetraacyldisaccharide 1,4'-bis-phosphate (lipid IVA).</text>
</comment>
<protein>
    <recommendedName>
        <fullName evidence="4 13">Tetraacyldisaccharide 4'-kinase</fullName>
        <ecNumber evidence="3 13">2.7.1.130</ecNumber>
    </recommendedName>
    <alternativeName>
        <fullName evidence="12 13">Lipid A 4'-kinase</fullName>
    </alternativeName>
</protein>
<dbReference type="NCBIfam" id="TIGR00682">
    <property type="entry name" value="lpxK"/>
    <property type="match status" value="1"/>
</dbReference>
<dbReference type="InterPro" id="IPR003758">
    <property type="entry name" value="LpxK"/>
</dbReference>
<keyword evidence="11 13" id="KW-0443">Lipid metabolism</keyword>
<dbReference type="InterPro" id="IPR027417">
    <property type="entry name" value="P-loop_NTPase"/>
</dbReference>
<keyword evidence="7 13" id="KW-0808">Transferase</keyword>
<dbReference type="RefSeq" id="WP_277860405.1">
    <property type="nucleotide sequence ID" value="NZ_JARRAG010000002.1"/>
</dbReference>